<dbReference type="HOGENOM" id="CLU_753106_0_0_1"/>
<dbReference type="Pfam" id="PF14113">
    <property type="entry name" value="Tae4"/>
    <property type="match status" value="1"/>
</dbReference>
<keyword evidence="3" id="KW-1185">Reference proteome</keyword>
<proteinExistence type="predicted"/>
<dbReference type="Pfam" id="PF05488">
    <property type="entry name" value="PAAR_motif"/>
    <property type="match status" value="1"/>
</dbReference>
<reference evidence="2" key="3">
    <citation type="submission" date="2015-06" db="UniProtKB">
        <authorList>
            <consortium name="EnsemblPlants"/>
        </authorList>
    </citation>
    <scope>IDENTIFICATION</scope>
    <source>
        <strain evidence="2">cv. Jemalong A17</strain>
    </source>
</reference>
<name>A0A072TCC0_MEDTR</name>
<dbReference type="EMBL" id="KL404465">
    <property type="protein sequence ID" value="KEH15219.1"/>
    <property type="molecule type" value="Genomic_DNA"/>
</dbReference>
<protein>
    <submittedName>
        <fullName evidence="1">DUF4285 domain protein</fullName>
    </submittedName>
</protein>
<evidence type="ECO:0000313" key="1">
    <source>
        <dbReference type="EMBL" id="KEH15219.1"/>
    </source>
</evidence>
<gene>
    <name evidence="1" type="ORF">MTR_1741s0010</name>
</gene>
<reference evidence="1 3" key="1">
    <citation type="journal article" date="2011" name="Nature">
        <title>The Medicago genome provides insight into the evolution of rhizobial symbioses.</title>
        <authorList>
            <person name="Young N.D."/>
            <person name="Debelle F."/>
            <person name="Oldroyd G.E."/>
            <person name="Geurts R."/>
            <person name="Cannon S.B."/>
            <person name="Udvardi M.K."/>
            <person name="Benedito V.A."/>
            <person name="Mayer K.F."/>
            <person name="Gouzy J."/>
            <person name="Schoof H."/>
            <person name="Van de Peer Y."/>
            <person name="Proost S."/>
            <person name="Cook D.R."/>
            <person name="Meyers B.C."/>
            <person name="Spannagl M."/>
            <person name="Cheung F."/>
            <person name="De Mita S."/>
            <person name="Krishnakumar V."/>
            <person name="Gundlach H."/>
            <person name="Zhou S."/>
            <person name="Mudge J."/>
            <person name="Bharti A.K."/>
            <person name="Murray J.D."/>
            <person name="Naoumkina M.A."/>
            <person name="Rosen B."/>
            <person name="Silverstein K.A."/>
            <person name="Tang H."/>
            <person name="Rombauts S."/>
            <person name="Zhao P.X."/>
            <person name="Zhou P."/>
            <person name="Barbe V."/>
            <person name="Bardou P."/>
            <person name="Bechner M."/>
            <person name="Bellec A."/>
            <person name="Berger A."/>
            <person name="Berges H."/>
            <person name="Bidwell S."/>
            <person name="Bisseling T."/>
            <person name="Choisne N."/>
            <person name="Couloux A."/>
            <person name="Denny R."/>
            <person name="Deshpande S."/>
            <person name="Dai X."/>
            <person name="Doyle J.J."/>
            <person name="Dudez A.M."/>
            <person name="Farmer A.D."/>
            <person name="Fouteau S."/>
            <person name="Franken C."/>
            <person name="Gibelin C."/>
            <person name="Gish J."/>
            <person name="Goldstein S."/>
            <person name="Gonzalez A.J."/>
            <person name="Green P.J."/>
            <person name="Hallab A."/>
            <person name="Hartog M."/>
            <person name="Hua A."/>
            <person name="Humphray S.J."/>
            <person name="Jeong D.H."/>
            <person name="Jing Y."/>
            <person name="Jocker A."/>
            <person name="Kenton S.M."/>
            <person name="Kim D.J."/>
            <person name="Klee K."/>
            <person name="Lai H."/>
            <person name="Lang C."/>
            <person name="Lin S."/>
            <person name="Macmil S.L."/>
            <person name="Magdelenat G."/>
            <person name="Matthews L."/>
            <person name="McCorrison J."/>
            <person name="Monaghan E.L."/>
            <person name="Mun J.H."/>
            <person name="Najar F.Z."/>
            <person name="Nicholson C."/>
            <person name="Noirot C."/>
            <person name="O'Bleness M."/>
            <person name="Paule C.R."/>
            <person name="Poulain J."/>
            <person name="Prion F."/>
            <person name="Qin B."/>
            <person name="Qu C."/>
            <person name="Retzel E.F."/>
            <person name="Riddle C."/>
            <person name="Sallet E."/>
            <person name="Samain S."/>
            <person name="Samson N."/>
            <person name="Sanders I."/>
            <person name="Saurat O."/>
            <person name="Scarpelli C."/>
            <person name="Schiex T."/>
            <person name="Segurens B."/>
            <person name="Severin A.J."/>
            <person name="Sherrier D.J."/>
            <person name="Shi R."/>
            <person name="Sims S."/>
            <person name="Singer S.R."/>
            <person name="Sinharoy S."/>
            <person name="Sterck L."/>
            <person name="Viollet A."/>
            <person name="Wang B.B."/>
            <person name="Wang K."/>
            <person name="Wang M."/>
            <person name="Wang X."/>
            <person name="Warfsmann J."/>
            <person name="Weissenbach J."/>
            <person name="White D.D."/>
            <person name="White J.D."/>
            <person name="Wiley G.B."/>
            <person name="Wincker P."/>
            <person name="Xing Y."/>
            <person name="Yang L."/>
            <person name="Yao Z."/>
            <person name="Ying F."/>
            <person name="Zhai J."/>
            <person name="Zhou L."/>
            <person name="Zuber A."/>
            <person name="Denarie J."/>
            <person name="Dixon R.A."/>
            <person name="May G.D."/>
            <person name="Schwartz D.C."/>
            <person name="Rogers J."/>
            <person name="Quetier F."/>
            <person name="Town C.D."/>
            <person name="Roe B.A."/>
        </authorList>
    </citation>
    <scope>NUCLEOTIDE SEQUENCE [LARGE SCALE GENOMIC DNA]</scope>
    <source>
        <strain evidence="1">A17</strain>
        <strain evidence="2 3">cv. Jemalong A17</strain>
    </source>
</reference>
<dbReference type="InterPro" id="IPR025562">
    <property type="entry name" value="Tae4"/>
</dbReference>
<sequence>MMRRIAVVGDTLSSGGQISAYSGPAFMMGSHQAALIGGQAFCSACKRPGVIAKSGGPYRIKFIGEVALDGDIVICACPTPPHIVASLGGEKWCDDRVEGNGRVISSLTTTGGVASIKKGAFDEQVRATEHQVEGLPYYIETADGRVHSGRLATRRRITMPHTKPSKVRSNDTPQSQKSIPVPAITFKELWDNFPSGNPYDDPAYKNQCAIRLSVTLHRVGVDMKSFNSKTVNPMSGAKTIGRIMLDGKSTATRADELGEWLQLQPFSGLPKAVDITGPDWESKVKGRTGIIQFSKYWTRDGESASSATGGHIDLWNGSRLTVSGFWNGFATWGRYFGISSFRQGEALFSQAAYSDLGGSKKILFWEIK</sequence>
<dbReference type="Gene3D" id="4.10.280.80">
    <property type="match status" value="1"/>
</dbReference>
<reference evidence="1 3" key="2">
    <citation type="journal article" date="2014" name="BMC Genomics">
        <title>An improved genome release (version Mt4.0) for the model legume Medicago truncatula.</title>
        <authorList>
            <person name="Tang H."/>
            <person name="Krishnakumar V."/>
            <person name="Bidwell S."/>
            <person name="Rosen B."/>
            <person name="Chan A."/>
            <person name="Zhou S."/>
            <person name="Gentzbittel L."/>
            <person name="Childs K.L."/>
            <person name="Yandell M."/>
            <person name="Gundlach H."/>
            <person name="Mayer K.F."/>
            <person name="Schwartz D.C."/>
            <person name="Town C.D."/>
        </authorList>
    </citation>
    <scope>GENOME REANNOTATION</scope>
    <source>
        <strain evidence="1">A17</strain>
        <strain evidence="2 3">cv. Jemalong A17</strain>
    </source>
</reference>
<dbReference type="EnsemblPlants" id="KEH15219">
    <property type="protein sequence ID" value="KEH15219"/>
    <property type="gene ID" value="MTR_1741s0010"/>
</dbReference>
<dbReference type="Gene3D" id="3.90.1720.80">
    <property type="match status" value="1"/>
</dbReference>
<dbReference type="InterPro" id="IPR008727">
    <property type="entry name" value="PAAR_motif"/>
</dbReference>
<accession>A0A072TCC0</accession>
<evidence type="ECO:0000313" key="2">
    <source>
        <dbReference type="EnsemblPlants" id="KEH15219"/>
    </source>
</evidence>
<dbReference type="CDD" id="cd14744">
    <property type="entry name" value="PAAR_CT_2"/>
    <property type="match status" value="1"/>
</dbReference>
<organism evidence="1 3">
    <name type="scientific">Medicago truncatula</name>
    <name type="common">Barrel medic</name>
    <name type="synonym">Medicago tribuloides</name>
    <dbReference type="NCBI Taxonomy" id="3880"/>
    <lineage>
        <taxon>Eukaryota</taxon>
        <taxon>Viridiplantae</taxon>
        <taxon>Streptophyta</taxon>
        <taxon>Embryophyta</taxon>
        <taxon>Tracheophyta</taxon>
        <taxon>Spermatophyta</taxon>
        <taxon>Magnoliopsida</taxon>
        <taxon>eudicotyledons</taxon>
        <taxon>Gunneridae</taxon>
        <taxon>Pentapetalae</taxon>
        <taxon>rosids</taxon>
        <taxon>fabids</taxon>
        <taxon>Fabales</taxon>
        <taxon>Fabaceae</taxon>
        <taxon>Papilionoideae</taxon>
        <taxon>50 kb inversion clade</taxon>
        <taxon>NPAAA clade</taxon>
        <taxon>Hologalegina</taxon>
        <taxon>IRL clade</taxon>
        <taxon>Trifolieae</taxon>
        <taxon>Medicago</taxon>
    </lineage>
</organism>
<dbReference type="AlphaFoldDB" id="A0A072TCC0"/>
<evidence type="ECO:0000313" key="3">
    <source>
        <dbReference type="Proteomes" id="UP000002051"/>
    </source>
</evidence>
<dbReference type="Proteomes" id="UP000002051">
    <property type="component" value="Unassembled WGS sequence"/>
</dbReference>